<evidence type="ECO:0000313" key="3">
    <source>
        <dbReference type="Proteomes" id="UP001140510"/>
    </source>
</evidence>
<protein>
    <submittedName>
        <fullName evidence="2">Uncharacterized protein</fullName>
    </submittedName>
</protein>
<keyword evidence="3" id="KW-1185">Reference proteome</keyword>
<sequence>MSWDRKARASKTRAAANISAMAEEQPLSPADPNSSAAPMLFLTFKRDTWNAYTPVPSLAASASDPPHPLSKSKPGQKRKHAPSPVNAGDEHAAKALKWSPVHQQCKVKLTRFHHGGSLRRAGGKYQGMITLETPCLRSTCANCWTYHPHLMPNNASPVEEYAKRHTASPITNDSNSGAPTPARHTSDRVDAVTSSPSVDEEGPKRKLTLKLRLNTPDPSSSTPSDGKCNTLLPNTVLKHISPTAASPTTLWRLEPRQRYTVRLNFPTPSGKARFKDLEHKQIRKELHVERLRLHQNKRDAVAKALRKPRRRHRVRLTFHR</sequence>
<evidence type="ECO:0000256" key="1">
    <source>
        <dbReference type="SAM" id="MobiDB-lite"/>
    </source>
</evidence>
<feature type="compositionally biased region" description="Low complexity" evidence="1">
    <location>
        <begin position="210"/>
        <end position="225"/>
    </location>
</feature>
<dbReference type="EMBL" id="JAPEVA010000009">
    <property type="protein sequence ID" value="KAJ4410113.1"/>
    <property type="molecule type" value="Genomic_DNA"/>
</dbReference>
<feature type="region of interest" description="Disordered" evidence="1">
    <location>
        <begin position="1"/>
        <end position="36"/>
    </location>
</feature>
<proteinExistence type="predicted"/>
<dbReference type="Proteomes" id="UP001140510">
    <property type="component" value="Unassembled WGS sequence"/>
</dbReference>
<comment type="caution">
    <text evidence="2">The sequence shown here is derived from an EMBL/GenBank/DDBJ whole genome shotgun (WGS) entry which is preliminary data.</text>
</comment>
<dbReference type="OrthoDB" id="3777700at2759"/>
<dbReference type="AlphaFoldDB" id="A0A9W9DAC1"/>
<organism evidence="2 3">
    <name type="scientific">Didymella pomorum</name>
    <dbReference type="NCBI Taxonomy" id="749634"/>
    <lineage>
        <taxon>Eukaryota</taxon>
        <taxon>Fungi</taxon>
        <taxon>Dikarya</taxon>
        <taxon>Ascomycota</taxon>
        <taxon>Pezizomycotina</taxon>
        <taxon>Dothideomycetes</taxon>
        <taxon>Pleosporomycetidae</taxon>
        <taxon>Pleosporales</taxon>
        <taxon>Pleosporineae</taxon>
        <taxon>Didymellaceae</taxon>
        <taxon>Didymella</taxon>
    </lineage>
</organism>
<accession>A0A9W9DAC1</accession>
<gene>
    <name evidence="2" type="ORF">N0V91_002122</name>
</gene>
<feature type="region of interest" description="Disordered" evidence="1">
    <location>
        <begin position="160"/>
        <end position="229"/>
    </location>
</feature>
<feature type="compositionally biased region" description="Polar residues" evidence="1">
    <location>
        <begin position="168"/>
        <end position="178"/>
    </location>
</feature>
<reference evidence="2" key="1">
    <citation type="submission" date="2022-10" db="EMBL/GenBank/DDBJ databases">
        <title>Tapping the CABI collections for fungal endophytes: first genome assemblies for Collariella, Neodidymelliopsis, Ascochyta clinopodiicola, Didymella pomorum, Didymosphaeria variabile, Neocosmospora piperis and Neocucurbitaria cava.</title>
        <authorList>
            <person name="Hill R."/>
        </authorList>
    </citation>
    <scope>NUCLEOTIDE SEQUENCE</scope>
    <source>
        <strain evidence="2">IMI 355091</strain>
    </source>
</reference>
<name>A0A9W9DAC1_9PLEO</name>
<feature type="region of interest" description="Disordered" evidence="1">
    <location>
        <begin position="57"/>
        <end position="88"/>
    </location>
</feature>
<evidence type="ECO:0000313" key="2">
    <source>
        <dbReference type="EMBL" id="KAJ4410113.1"/>
    </source>
</evidence>